<dbReference type="InterPro" id="IPR000524">
    <property type="entry name" value="Tscrpt_reg_HTH_GntR"/>
</dbReference>
<keyword evidence="6" id="KW-1185">Reference proteome</keyword>
<dbReference type="Pfam" id="PF07729">
    <property type="entry name" value="FCD"/>
    <property type="match status" value="1"/>
</dbReference>
<dbReference type="PANTHER" id="PTHR43537:SF24">
    <property type="entry name" value="GLUCONATE OPERON TRANSCRIPTIONAL REPRESSOR"/>
    <property type="match status" value="1"/>
</dbReference>
<sequence length="244" mass="27793">MHKSLCFCIQMGMNMIDRFEHLNNKTSAADWAFNQLFGSIADGKFAPGERVTETQLADILGVSRTPLREAVRRLEVAGVLVRSPGRGLRIAPMSAKEMWRLSMLREALESLLVRYVAERYREGEIVLDRLEQIVDHMKAIDAQAGLSLLLQLGRDFHRELSVLADDPLTARMLEQVMVSFERYRHLVDHKQHRASEIVREHMSLMAAIRSGDGDVAGKEIRTHLQNARSLYGEYFASMNTNLEK</sequence>
<dbReference type="InterPro" id="IPR036388">
    <property type="entry name" value="WH-like_DNA-bd_sf"/>
</dbReference>
<dbReference type="GO" id="GO:0043565">
    <property type="term" value="F:sequence-specific DNA binding"/>
    <property type="evidence" value="ECO:0007669"/>
    <property type="project" value="InterPro"/>
</dbReference>
<dbReference type="GO" id="GO:0003700">
    <property type="term" value="F:DNA-binding transcription factor activity"/>
    <property type="evidence" value="ECO:0007669"/>
    <property type="project" value="InterPro"/>
</dbReference>
<dbReference type="PRINTS" id="PR00033">
    <property type="entry name" value="HTHASNC"/>
</dbReference>
<keyword evidence="3" id="KW-0804">Transcription</keyword>
<dbReference type="SUPFAM" id="SSF46785">
    <property type="entry name" value="Winged helix' DNA-binding domain"/>
    <property type="match status" value="1"/>
</dbReference>
<dbReference type="CDD" id="cd07377">
    <property type="entry name" value="WHTH_GntR"/>
    <property type="match status" value="1"/>
</dbReference>
<organism evidence="5 6">
    <name type="scientific">Pelagibacterium lacus</name>
    <dbReference type="NCBI Taxonomy" id="2282655"/>
    <lineage>
        <taxon>Bacteria</taxon>
        <taxon>Pseudomonadati</taxon>
        <taxon>Pseudomonadota</taxon>
        <taxon>Alphaproteobacteria</taxon>
        <taxon>Hyphomicrobiales</taxon>
        <taxon>Devosiaceae</taxon>
        <taxon>Pelagibacterium</taxon>
    </lineage>
</organism>
<evidence type="ECO:0000313" key="5">
    <source>
        <dbReference type="EMBL" id="RDE07708.1"/>
    </source>
</evidence>
<evidence type="ECO:0000256" key="3">
    <source>
        <dbReference type="ARBA" id="ARBA00023163"/>
    </source>
</evidence>
<reference evidence="6" key="1">
    <citation type="submission" date="2018-07" db="EMBL/GenBank/DDBJ databases">
        <authorList>
            <person name="Liu B.-T."/>
            <person name="Du Z."/>
        </authorList>
    </citation>
    <scope>NUCLEOTIDE SEQUENCE [LARGE SCALE GENOMIC DNA]</scope>
    <source>
        <strain evidence="6">XYN52</strain>
    </source>
</reference>
<dbReference type="InterPro" id="IPR000485">
    <property type="entry name" value="AsnC-type_HTH_dom"/>
</dbReference>
<dbReference type="InterPro" id="IPR036390">
    <property type="entry name" value="WH_DNA-bd_sf"/>
</dbReference>
<dbReference type="SMART" id="SM00345">
    <property type="entry name" value="HTH_GNTR"/>
    <property type="match status" value="1"/>
</dbReference>
<protein>
    <submittedName>
        <fullName evidence="5">GntR family transcriptional regulator</fullName>
    </submittedName>
</protein>
<dbReference type="Pfam" id="PF00392">
    <property type="entry name" value="GntR"/>
    <property type="match status" value="1"/>
</dbReference>
<dbReference type="PRINTS" id="PR00035">
    <property type="entry name" value="HTHGNTR"/>
</dbReference>
<dbReference type="EMBL" id="QQNH01000040">
    <property type="protein sequence ID" value="RDE07708.1"/>
    <property type="molecule type" value="Genomic_DNA"/>
</dbReference>
<dbReference type="InterPro" id="IPR008920">
    <property type="entry name" value="TF_FadR/GntR_C"/>
</dbReference>
<dbReference type="InterPro" id="IPR011711">
    <property type="entry name" value="GntR_C"/>
</dbReference>
<evidence type="ECO:0000259" key="4">
    <source>
        <dbReference type="PROSITE" id="PS50949"/>
    </source>
</evidence>
<dbReference type="Proteomes" id="UP000253759">
    <property type="component" value="Unassembled WGS sequence"/>
</dbReference>
<gene>
    <name evidence="5" type="ORF">DVH29_15330</name>
</gene>
<dbReference type="SMART" id="SM00895">
    <property type="entry name" value="FCD"/>
    <property type="match status" value="1"/>
</dbReference>
<dbReference type="Gene3D" id="1.10.10.10">
    <property type="entry name" value="Winged helix-like DNA-binding domain superfamily/Winged helix DNA-binding domain"/>
    <property type="match status" value="1"/>
</dbReference>
<dbReference type="Gene3D" id="1.20.120.530">
    <property type="entry name" value="GntR ligand-binding domain-like"/>
    <property type="match status" value="1"/>
</dbReference>
<evidence type="ECO:0000256" key="2">
    <source>
        <dbReference type="ARBA" id="ARBA00023125"/>
    </source>
</evidence>
<proteinExistence type="predicted"/>
<dbReference type="SUPFAM" id="SSF48008">
    <property type="entry name" value="GntR ligand-binding domain-like"/>
    <property type="match status" value="1"/>
</dbReference>
<evidence type="ECO:0000313" key="6">
    <source>
        <dbReference type="Proteomes" id="UP000253759"/>
    </source>
</evidence>
<accession>A0A369VZH5</accession>
<keyword evidence="1" id="KW-0805">Transcription regulation</keyword>
<evidence type="ECO:0000256" key="1">
    <source>
        <dbReference type="ARBA" id="ARBA00023015"/>
    </source>
</evidence>
<comment type="caution">
    <text evidence="5">The sequence shown here is derived from an EMBL/GenBank/DDBJ whole genome shotgun (WGS) entry which is preliminary data.</text>
</comment>
<feature type="domain" description="HTH gntR-type" evidence="4">
    <location>
        <begin position="26"/>
        <end position="93"/>
    </location>
</feature>
<keyword evidence="2" id="KW-0238">DNA-binding</keyword>
<dbReference type="PANTHER" id="PTHR43537">
    <property type="entry name" value="TRANSCRIPTIONAL REGULATOR, GNTR FAMILY"/>
    <property type="match status" value="1"/>
</dbReference>
<dbReference type="PROSITE" id="PS50949">
    <property type="entry name" value="HTH_GNTR"/>
    <property type="match status" value="1"/>
</dbReference>
<name>A0A369VZH5_9HYPH</name>
<dbReference type="AlphaFoldDB" id="A0A369VZH5"/>